<keyword evidence="3" id="KW-1185">Reference proteome</keyword>
<comment type="caution">
    <text evidence="2">The sequence shown here is derived from an EMBL/GenBank/DDBJ whole genome shotgun (WGS) entry which is preliminary data.</text>
</comment>
<dbReference type="SUPFAM" id="SSF141868">
    <property type="entry name" value="EAL domain-like"/>
    <property type="match status" value="1"/>
</dbReference>
<evidence type="ECO:0000259" key="1">
    <source>
        <dbReference type="PROSITE" id="PS50883"/>
    </source>
</evidence>
<gene>
    <name evidence="2" type="ORF">CIB95_14045</name>
</gene>
<dbReference type="PROSITE" id="PS50883">
    <property type="entry name" value="EAL"/>
    <property type="match status" value="1"/>
</dbReference>
<reference evidence="3" key="1">
    <citation type="submission" date="2017-08" db="EMBL/GenBank/DDBJ databases">
        <authorList>
            <person name="Huang Z."/>
        </authorList>
    </citation>
    <scope>NUCLEOTIDE SEQUENCE [LARGE SCALE GENOMIC DNA]</scope>
    <source>
        <strain evidence="3">SA5d-4</strain>
    </source>
</reference>
<dbReference type="RefSeq" id="WP_094926181.1">
    <property type="nucleotide sequence ID" value="NZ_NPIA01000009.1"/>
</dbReference>
<evidence type="ECO:0000313" key="2">
    <source>
        <dbReference type="EMBL" id="OZM55965.1"/>
    </source>
</evidence>
<dbReference type="AlphaFoldDB" id="A0A263BQG0"/>
<dbReference type="Gene3D" id="3.20.20.450">
    <property type="entry name" value="EAL domain"/>
    <property type="match status" value="1"/>
</dbReference>
<dbReference type="PANTHER" id="PTHR33121:SF76">
    <property type="entry name" value="SIGNALING PROTEIN"/>
    <property type="match status" value="1"/>
</dbReference>
<name>A0A263BQG0_9BACI</name>
<dbReference type="EMBL" id="NPIA01000009">
    <property type="protein sequence ID" value="OZM55965.1"/>
    <property type="molecule type" value="Genomic_DNA"/>
</dbReference>
<dbReference type="PANTHER" id="PTHR33121">
    <property type="entry name" value="CYCLIC DI-GMP PHOSPHODIESTERASE PDEF"/>
    <property type="match status" value="1"/>
</dbReference>
<dbReference type="SMART" id="SM00052">
    <property type="entry name" value="EAL"/>
    <property type="match status" value="1"/>
</dbReference>
<dbReference type="InterPro" id="IPR050706">
    <property type="entry name" value="Cyclic-di-GMP_PDE-like"/>
</dbReference>
<feature type="domain" description="EAL" evidence="1">
    <location>
        <begin position="173"/>
        <end position="417"/>
    </location>
</feature>
<evidence type="ECO:0000313" key="3">
    <source>
        <dbReference type="Proteomes" id="UP000217083"/>
    </source>
</evidence>
<sequence length="417" mass="47901">MQQLKHYLNIFKSKNSLRFFPPNFQFRNISEEVVKSTFKQKQNVVAVVFNVHSNNDLTVDEIIEEQLLAMNKEFIDVFSGIIKRHFTEDEILYVNSACGSDFLLLLRVNAPQTFLIEVDERLNKLSEIIKNITGYDLQPGFMFVEQSNDINASIQKAYSQARLIALKRVSSEYSEMNFEINDLISKKNIELLAQPIINIQTDTIHAWEILTRGPERGELTNPLKLFTIAKQMNLLYELELIVLEKSFQQVIDKNCRESVFINLIPITLGDDRFYKDVMNLFKKYSNIKPEQFVFEITERESIDVVPNLLTNVKQLRKEGFRFAVDDTGAGYASLHTISEIMPDIIKIDRSVIENIDSNKIKETMLKGLLGIAKELQAIVVAEGIETKAEAAVLKRNNVPLAQGFYYARPNKMPNMST</sequence>
<dbReference type="InterPro" id="IPR001633">
    <property type="entry name" value="EAL_dom"/>
</dbReference>
<organism evidence="2 3">
    <name type="scientific">Lottiidibacillus patelloidae</name>
    <dbReference type="NCBI Taxonomy" id="2670334"/>
    <lineage>
        <taxon>Bacteria</taxon>
        <taxon>Bacillati</taxon>
        <taxon>Bacillota</taxon>
        <taxon>Bacilli</taxon>
        <taxon>Bacillales</taxon>
        <taxon>Bacillaceae</taxon>
        <taxon>Lottiidibacillus</taxon>
    </lineage>
</organism>
<protein>
    <recommendedName>
        <fullName evidence="1">EAL domain-containing protein</fullName>
    </recommendedName>
</protein>
<dbReference type="InterPro" id="IPR035919">
    <property type="entry name" value="EAL_sf"/>
</dbReference>
<dbReference type="CDD" id="cd01948">
    <property type="entry name" value="EAL"/>
    <property type="match status" value="1"/>
</dbReference>
<dbReference type="GO" id="GO:0071111">
    <property type="term" value="F:cyclic-guanylate-specific phosphodiesterase activity"/>
    <property type="evidence" value="ECO:0007669"/>
    <property type="project" value="InterPro"/>
</dbReference>
<dbReference type="Proteomes" id="UP000217083">
    <property type="component" value="Unassembled WGS sequence"/>
</dbReference>
<proteinExistence type="predicted"/>
<accession>A0A263BQG0</accession>
<dbReference type="Pfam" id="PF00563">
    <property type="entry name" value="EAL"/>
    <property type="match status" value="1"/>
</dbReference>
<reference evidence="2 3" key="2">
    <citation type="submission" date="2017-09" db="EMBL/GenBank/DDBJ databases">
        <title>Bacillus patelloidae sp. nov., isolated from the intestinal tract of a marine limpet.</title>
        <authorList>
            <person name="Liu R."/>
            <person name="Dong C."/>
            <person name="Shao Z."/>
        </authorList>
    </citation>
    <scope>NUCLEOTIDE SEQUENCE [LARGE SCALE GENOMIC DNA]</scope>
    <source>
        <strain evidence="2 3">SA5d-4</strain>
    </source>
</reference>